<accession>A0A0E2HEQ4</accession>
<comment type="caution">
    <text evidence="2">The sequence shown here is derived from an EMBL/GenBank/DDBJ whole genome shotgun (WGS) entry which is preliminary data.</text>
</comment>
<protein>
    <recommendedName>
        <fullName evidence="1">6-hydroxymethylpterin diphosphokinase MptE-like domain-containing protein</fullName>
    </recommendedName>
</protein>
<name>A0A0E2HEQ4_9FIRM</name>
<evidence type="ECO:0000259" key="1">
    <source>
        <dbReference type="Pfam" id="PF01973"/>
    </source>
</evidence>
<sequence>MEEMKVIFRRLALLRTFFYYIEFKILKKRIPNHIRRKNDVAIQKMKRVYKGKRCFIVGNGPSLKTEDLELLKKEITFGSNGIFHLYGRTEWRPTFYFVQDSIAYHKMLPNADEILSTSKAVFTSMNFYNKMPYKFVTHPNTRLLYVRFVPPKKSRYRFSTELSKCVYEGLSVTYSMIQAAVYMGFTEIYLLGVDHNYSVEVDANGKLLKQDNTVKNHFYVLKEEEKGEMAGYPTKINEITNAFYSAKEYAKSHNILIKNVTRGGKLELFGRKNLEDIL</sequence>
<dbReference type="EMBL" id="AGYR01000007">
    <property type="protein sequence ID" value="ENZ18731.1"/>
    <property type="molecule type" value="Genomic_DNA"/>
</dbReference>
<dbReference type="Gene3D" id="3.90.1480.10">
    <property type="entry name" value="Alpha-2,3-sialyltransferase"/>
    <property type="match status" value="1"/>
</dbReference>
<dbReference type="PATRIC" id="fig|999408.3.peg.1121"/>
<gene>
    <name evidence="2" type="ORF">HMPREF1090_01048</name>
</gene>
<dbReference type="Pfam" id="PF01973">
    <property type="entry name" value="MptE-like"/>
    <property type="match status" value="1"/>
</dbReference>
<organism evidence="2 3">
    <name type="scientific">[Clostridium] clostridioforme 90A8</name>
    <dbReference type="NCBI Taxonomy" id="999408"/>
    <lineage>
        <taxon>Bacteria</taxon>
        <taxon>Bacillati</taxon>
        <taxon>Bacillota</taxon>
        <taxon>Clostridia</taxon>
        <taxon>Lachnospirales</taxon>
        <taxon>Lachnospiraceae</taxon>
        <taxon>Enterocloster</taxon>
    </lineage>
</organism>
<evidence type="ECO:0000313" key="3">
    <source>
        <dbReference type="Proteomes" id="UP000013085"/>
    </source>
</evidence>
<dbReference type="RefSeq" id="WP_002584026.1">
    <property type="nucleotide sequence ID" value="NZ_KB850998.1"/>
</dbReference>
<proteinExistence type="predicted"/>
<dbReference type="Proteomes" id="UP000013085">
    <property type="component" value="Unassembled WGS sequence"/>
</dbReference>
<dbReference type="InterPro" id="IPR002826">
    <property type="entry name" value="MptE-like"/>
</dbReference>
<dbReference type="HOGENOM" id="CLU_073855_0_0_9"/>
<evidence type="ECO:0000313" key="2">
    <source>
        <dbReference type="EMBL" id="ENZ18731.1"/>
    </source>
</evidence>
<reference evidence="2 3" key="1">
    <citation type="submission" date="2013-01" db="EMBL/GenBank/DDBJ databases">
        <title>The Genome Sequence of Clostridium clostridioforme 90A8.</title>
        <authorList>
            <consortium name="The Broad Institute Genome Sequencing Platform"/>
            <person name="Earl A."/>
            <person name="Ward D."/>
            <person name="Feldgarden M."/>
            <person name="Gevers D."/>
            <person name="Courvalin P."/>
            <person name="Lambert T."/>
            <person name="Walker B."/>
            <person name="Young S.K."/>
            <person name="Zeng Q."/>
            <person name="Gargeya S."/>
            <person name="Fitzgerald M."/>
            <person name="Haas B."/>
            <person name="Abouelleil A."/>
            <person name="Alvarado L."/>
            <person name="Arachchi H.M."/>
            <person name="Berlin A.M."/>
            <person name="Chapman S.B."/>
            <person name="Dewar J."/>
            <person name="Goldberg J."/>
            <person name="Griggs A."/>
            <person name="Gujja S."/>
            <person name="Hansen M."/>
            <person name="Howarth C."/>
            <person name="Imamovic A."/>
            <person name="Larimer J."/>
            <person name="McCowan C."/>
            <person name="Murphy C."/>
            <person name="Neiman D."/>
            <person name="Pearson M."/>
            <person name="Priest M."/>
            <person name="Roberts A."/>
            <person name="Saif S."/>
            <person name="Shea T."/>
            <person name="Sisk P."/>
            <person name="Sykes S."/>
            <person name="Wortman J."/>
            <person name="Nusbaum C."/>
            <person name="Birren B."/>
        </authorList>
    </citation>
    <scope>NUCLEOTIDE SEQUENCE [LARGE SCALE GENOMIC DNA]</scope>
    <source>
        <strain evidence="2 3">90A8</strain>
    </source>
</reference>
<dbReference type="AlphaFoldDB" id="A0A0E2HEQ4"/>
<feature type="domain" description="6-hydroxymethylpterin diphosphokinase MptE-like" evidence="1">
    <location>
        <begin position="41"/>
        <end position="198"/>
    </location>
</feature>